<name>A0A1F7U149_9BACT</name>
<accession>A0A1F7U149</accession>
<organism evidence="6 7">
    <name type="scientific">Candidatus Uhrbacteria bacterium RIFCSPHIGHO2_02_FULL_53_13</name>
    <dbReference type="NCBI Taxonomy" id="1802389"/>
    <lineage>
        <taxon>Bacteria</taxon>
        <taxon>Candidatus Uhriibacteriota</taxon>
    </lineage>
</organism>
<dbReference type="PROSITE" id="PS00092">
    <property type="entry name" value="N6_MTASE"/>
    <property type="match status" value="1"/>
</dbReference>
<dbReference type="EMBL" id="MGDX01000004">
    <property type="protein sequence ID" value="OGL71985.1"/>
    <property type="molecule type" value="Genomic_DNA"/>
</dbReference>
<dbReference type="Gene3D" id="3.40.50.150">
    <property type="entry name" value="Vaccinia Virus protein VP39"/>
    <property type="match status" value="2"/>
</dbReference>
<evidence type="ECO:0000256" key="5">
    <source>
        <dbReference type="ARBA" id="ARBA00047942"/>
    </source>
</evidence>
<keyword evidence="3" id="KW-0808">Transferase</keyword>
<proteinExistence type="predicted"/>
<keyword evidence="4" id="KW-0949">S-adenosyl-L-methionine</keyword>
<evidence type="ECO:0000256" key="3">
    <source>
        <dbReference type="ARBA" id="ARBA00022679"/>
    </source>
</evidence>
<dbReference type="PRINTS" id="PR00505">
    <property type="entry name" value="D12N6MTFRASE"/>
</dbReference>
<dbReference type="GO" id="GO:0009307">
    <property type="term" value="P:DNA restriction-modification system"/>
    <property type="evidence" value="ECO:0007669"/>
    <property type="project" value="InterPro"/>
</dbReference>
<dbReference type="GO" id="GO:0032259">
    <property type="term" value="P:methylation"/>
    <property type="evidence" value="ECO:0007669"/>
    <property type="project" value="UniProtKB-KW"/>
</dbReference>
<sequence>MKYIGNKTRLLNFINESIIKAKLPQNGTFIDIFGGTGSVGKYFKNKKYKIIANDFMTYSYIAQYVLIKINKIPSFEKVSLSGLSGALQELNSTTPKSGYIFNNFAPSGIEKRQYFSDNNARKIDAIRDKIENWRNDKLLSDDEYYILVYSLINAADFVANISGTYGAYLKIWRSMALKDLELKIPDITNNDLENEVVQEDANSLIKKISGDILYLDPPYNERQYAPNFHILETLAVWDKQKLVGKTGQRDYSKKKSAYSQKTNSIKAFEDLIANTNTNYIILSYNNEGIIPRDEILRILNNKGKVSEYTTDYRRFRTERDHKRRHYKQCDDKVVEHLYIIKVDKKN</sequence>
<dbReference type="GO" id="GO:0009007">
    <property type="term" value="F:site-specific DNA-methyltransferase (adenine-specific) activity"/>
    <property type="evidence" value="ECO:0007669"/>
    <property type="project" value="UniProtKB-EC"/>
</dbReference>
<dbReference type="STRING" id="1802389.A3C17_01100"/>
<dbReference type="Proteomes" id="UP000177097">
    <property type="component" value="Unassembled WGS sequence"/>
</dbReference>
<dbReference type="Pfam" id="PF02086">
    <property type="entry name" value="MethyltransfD12"/>
    <property type="match status" value="1"/>
</dbReference>
<dbReference type="GO" id="GO:0003676">
    <property type="term" value="F:nucleic acid binding"/>
    <property type="evidence" value="ECO:0007669"/>
    <property type="project" value="InterPro"/>
</dbReference>
<dbReference type="InterPro" id="IPR012327">
    <property type="entry name" value="MeTrfase_D12"/>
</dbReference>
<comment type="caution">
    <text evidence="6">The sequence shown here is derived from an EMBL/GenBank/DDBJ whole genome shotgun (WGS) entry which is preliminary data.</text>
</comment>
<comment type="catalytic activity">
    <reaction evidence="5">
        <text>a 2'-deoxyadenosine in DNA + S-adenosyl-L-methionine = an N(6)-methyl-2'-deoxyadenosine in DNA + S-adenosyl-L-homocysteine + H(+)</text>
        <dbReference type="Rhea" id="RHEA:15197"/>
        <dbReference type="Rhea" id="RHEA-COMP:12418"/>
        <dbReference type="Rhea" id="RHEA-COMP:12419"/>
        <dbReference type="ChEBI" id="CHEBI:15378"/>
        <dbReference type="ChEBI" id="CHEBI:57856"/>
        <dbReference type="ChEBI" id="CHEBI:59789"/>
        <dbReference type="ChEBI" id="CHEBI:90615"/>
        <dbReference type="ChEBI" id="CHEBI:90616"/>
        <dbReference type="EC" id="2.1.1.72"/>
    </reaction>
</comment>
<keyword evidence="2 6" id="KW-0489">Methyltransferase</keyword>
<evidence type="ECO:0000313" key="7">
    <source>
        <dbReference type="Proteomes" id="UP000177097"/>
    </source>
</evidence>
<protein>
    <recommendedName>
        <fullName evidence="1">site-specific DNA-methyltransferase (adenine-specific)</fullName>
        <ecNumber evidence="1">2.1.1.72</ecNumber>
    </recommendedName>
</protein>
<dbReference type="SUPFAM" id="SSF53335">
    <property type="entry name" value="S-adenosyl-L-methionine-dependent methyltransferases"/>
    <property type="match status" value="1"/>
</dbReference>
<dbReference type="InterPro" id="IPR029063">
    <property type="entry name" value="SAM-dependent_MTases_sf"/>
</dbReference>
<evidence type="ECO:0000256" key="2">
    <source>
        <dbReference type="ARBA" id="ARBA00022603"/>
    </source>
</evidence>
<reference evidence="6 7" key="1">
    <citation type="journal article" date="2016" name="Nat. Commun.">
        <title>Thousands of microbial genomes shed light on interconnected biogeochemical processes in an aquifer system.</title>
        <authorList>
            <person name="Anantharaman K."/>
            <person name="Brown C.T."/>
            <person name="Hug L.A."/>
            <person name="Sharon I."/>
            <person name="Castelle C.J."/>
            <person name="Probst A.J."/>
            <person name="Thomas B.C."/>
            <person name="Singh A."/>
            <person name="Wilkins M.J."/>
            <person name="Karaoz U."/>
            <person name="Brodie E.L."/>
            <person name="Williams K.H."/>
            <person name="Hubbard S.S."/>
            <person name="Banfield J.F."/>
        </authorList>
    </citation>
    <scope>NUCLEOTIDE SEQUENCE [LARGE SCALE GENOMIC DNA]</scope>
</reference>
<dbReference type="EC" id="2.1.1.72" evidence="1"/>
<dbReference type="InterPro" id="IPR002052">
    <property type="entry name" value="DNA_methylase_N6_adenine_CS"/>
</dbReference>
<evidence type="ECO:0000256" key="4">
    <source>
        <dbReference type="ARBA" id="ARBA00022691"/>
    </source>
</evidence>
<dbReference type="AlphaFoldDB" id="A0A1F7U149"/>
<evidence type="ECO:0000256" key="1">
    <source>
        <dbReference type="ARBA" id="ARBA00011900"/>
    </source>
</evidence>
<gene>
    <name evidence="6" type="ORF">A3C17_01100</name>
</gene>
<evidence type="ECO:0000313" key="6">
    <source>
        <dbReference type="EMBL" id="OGL71985.1"/>
    </source>
</evidence>